<dbReference type="EMBL" id="JAOPJF010000023">
    <property type="protein sequence ID" value="KAK1145567.1"/>
    <property type="molecule type" value="Genomic_DNA"/>
</dbReference>
<keyword evidence="2" id="KW-1185">Reference proteome</keyword>
<reference evidence="1 2" key="1">
    <citation type="journal article" date="2023" name="ACS Omega">
        <title>Identification of the Neoaspergillic Acid Biosynthesis Gene Cluster by Establishing an In Vitro CRISPR-Ribonucleoprotein Genetic System in Aspergillus melleus.</title>
        <authorList>
            <person name="Yuan B."/>
            <person name="Grau M.F."/>
            <person name="Murata R.M."/>
            <person name="Torok T."/>
            <person name="Venkateswaran K."/>
            <person name="Stajich J.E."/>
            <person name="Wang C.C.C."/>
        </authorList>
    </citation>
    <scope>NUCLEOTIDE SEQUENCE [LARGE SCALE GENOMIC DNA]</scope>
    <source>
        <strain evidence="1 2">IMV 1140</strain>
    </source>
</reference>
<protein>
    <submittedName>
        <fullName evidence="1">Uncharacterized protein</fullName>
    </submittedName>
</protein>
<evidence type="ECO:0000313" key="2">
    <source>
        <dbReference type="Proteomes" id="UP001177260"/>
    </source>
</evidence>
<dbReference type="Proteomes" id="UP001177260">
    <property type="component" value="Unassembled WGS sequence"/>
</dbReference>
<sequence>MLEDPALMSVFPQWAGTFVPQGYWRTQFIKDLMLEEELPGADALNWRLVKNLEEDERKPDRSCPFYLDFRRL</sequence>
<organism evidence="1 2">
    <name type="scientific">Aspergillus melleus</name>
    <dbReference type="NCBI Taxonomy" id="138277"/>
    <lineage>
        <taxon>Eukaryota</taxon>
        <taxon>Fungi</taxon>
        <taxon>Dikarya</taxon>
        <taxon>Ascomycota</taxon>
        <taxon>Pezizomycotina</taxon>
        <taxon>Eurotiomycetes</taxon>
        <taxon>Eurotiomycetidae</taxon>
        <taxon>Eurotiales</taxon>
        <taxon>Aspergillaceae</taxon>
        <taxon>Aspergillus</taxon>
        <taxon>Aspergillus subgen. Circumdati</taxon>
    </lineage>
</organism>
<comment type="caution">
    <text evidence="1">The sequence shown here is derived from an EMBL/GenBank/DDBJ whole genome shotgun (WGS) entry which is preliminary data.</text>
</comment>
<name>A0ACC3B561_9EURO</name>
<gene>
    <name evidence="1" type="ORF">N8T08_004125</name>
</gene>
<accession>A0ACC3B561</accession>
<proteinExistence type="predicted"/>
<evidence type="ECO:0000313" key="1">
    <source>
        <dbReference type="EMBL" id="KAK1145567.1"/>
    </source>
</evidence>